<protein>
    <recommendedName>
        <fullName evidence="4">DUF1240 domain-containing protein</fullName>
    </recommendedName>
</protein>
<evidence type="ECO:0008006" key="4">
    <source>
        <dbReference type="Google" id="ProtNLM"/>
    </source>
</evidence>
<evidence type="ECO:0000313" key="2">
    <source>
        <dbReference type="EMBL" id="GGB12444.1"/>
    </source>
</evidence>
<dbReference type="RefSeq" id="WP_188407488.1">
    <property type="nucleotide sequence ID" value="NZ_BMDY01000017.1"/>
</dbReference>
<dbReference type="EMBL" id="BMDY01000017">
    <property type="protein sequence ID" value="GGB12444.1"/>
    <property type="molecule type" value="Genomic_DNA"/>
</dbReference>
<keyword evidence="3" id="KW-1185">Reference proteome</keyword>
<gene>
    <name evidence="2" type="ORF">GCM10007414_27260</name>
</gene>
<feature type="transmembrane region" description="Helical" evidence="1">
    <location>
        <begin position="97"/>
        <end position="115"/>
    </location>
</feature>
<proteinExistence type="predicted"/>
<evidence type="ECO:0000313" key="3">
    <source>
        <dbReference type="Proteomes" id="UP000651977"/>
    </source>
</evidence>
<organism evidence="2 3">
    <name type="scientific">Agarivorans gilvus</name>
    <dbReference type="NCBI Taxonomy" id="680279"/>
    <lineage>
        <taxon>Bacteria</taxon>
        <taxon>Pseudomonadati</taxon>
        <taxon>Pseudomonadota</taxon>
        <taxon>Gammaproteobacteria</taxon>
        <taxon>Alteromonadales</taxon>
        <taxon>Alteromonadaceae</taxon>
        <taxon>Agarivorans</taxon>
    </lineage>
</organism>
<comment type="caution">
    <text evidence="2">The sequence shown here is derived from an EMBL/GenBank/DDBJ whole genome shotgun (WGS) entry which is preliminary data.</text>
</comment>
<evidence type="ECO:0000256" key="1">
    <source>
        <dbReference type="SAM" id="Phobius"/>
    </source>
</evidence>
<reference evidence="3" key="1">
    <citation type="journal article" date="2019" name="Int. J. Syst. Evol. Microbiol.">
        <title>The Global Catalogue of Microorganisms (GCM) 10K type strain sequencing project: providing services to taxonomists for standard genome sequencing and annotation.</title>
        <authorList>
            <consortium name="The Broad Institute Genomics Platform"/>
            <consortium name="The Broad Institute Genome Sequencing Center for Infectious Disease"/>
            <person name="Wu L."/>
            <person name="Ma J."/>
        </authorList>
    </citation>
    <scope>NUCLEOTIDE SEQUENCE [LARGE SCALE GENOMIC DNA]</scope>
    <source>
        <strain evidence="3">CGMCC 1.10131</strain>
    </source>
</reference>
<sequence>MKTPMTTKKSFLGFLLFTILLIPFFEALFGNNVFNRFGAFSQQLNKHYPVIYINVEYCVFIAGGIVGLAGAIFMLWQFVCLRKGKQTRSLKHLSTKVFVVAIITSFLFIFPGRHIERSQKENIARREGYQPCPPFTLLIGSATIDAWVKDFSLCNDPEVDKLARYGYPGEPAQIAKLLANRESK</sequence>
<keyword evidence="1" id="KW-1133">Transmembrane helix</keyword>
<keyword evidence="1" id="KW-0472">Membrane</keyword>
<accession>A0ABQ1I3A1</accession>
<dbReference type="Proteomes" id="UP000651977">
    <property type="component" value="Unassembled WGS sequence"/>
</dbReference>
<keyword evidence="1" id="KW-0812">Transmembrane</keyword>
<feature type="transmembrane region" description="Helical" evidence="1">
    <location>
        <begin position="51"/>
        <end position="76"/>
    </location>
</feature>
<name>A0ABQ1I3A1_9ALTE</name>